<organism evidence="4 5">
    <name type="scientific">Blautia argi</name>
    <dbReference type="NCBI Taxonomy" id="1912897"/>
    <lineage>
        <taxon>Bacteria</taxon>
        <taxon>Bacillati</taxon>
        <taxon>Bacillota</taxon>
        <taxon>Clostridia</taxon>
        <taxon>Lachnospirales</taxon>
        <taxon>Lachnospiraceae</taxon>
        <taxon>Blautia</taxon>
    </lineage>
</organism>
<evidence type="ECO:0008006" key="6">
    <source>
        <dbReference type="Google" id="ProtNLM"/>
    </source>
</evidence>
<dbReference type="KEGG" id="blau:DQQ01_14355"/>
<evidence type="ECO:0000313" key="5">
    <source>
        <dbReference type="Proteomes" id="UP000250003"/>
    </source>
</evidence>
<keyword evidence="2" id="KW-0812">Transmembrane</keyword>
<sequence>MRKKEQFKRACTAIFASVFLLQTAIPVWASEKAEIALKAGNFSKETNCVDIQCMLANGKAITNGKLRILYEDEKAQLKESKAGTVLGDAMAEINDCLSGNKEEGELVEVFASAQDIPTGGSLLDMQFQLKEGIKQGEEIKFEIQAEKLAGDSGEVECEVREAVYVVGEGMKEENGSKEESENTENDKDTGKDSGKANKSPSGKKPGKVKTGDENRTELYVAGCFGAAAVLGGTLAVRKKTKK</sequence>
<reference evidence="5" key="1">
    <citation type="submission" date="2018-06" db="EMBL/GenBank/DDBJ databases">
        <title>Description of Blautia argi sp. nov., a new anaerobic isolated from dog feces.</title>
        <authorList>
            <person name="Chang Y.-H."/>
            <person name="Paek J."/>
            <person name="Shin Y."/>
        </authorList>
    </citation>
    <scope>NUCLEOTIDE SEQUENCE [LARGE SCALE GENOMIC DNA]</scope>
    <source>
        <strain evidence="5">KCTC 15426</strain>
    </source>
</reference>
<dbReference type="Gene3D" id="2.60.40.680">
    <property type="match status" value="1"/>
</dbReference>
<feature type="region of interest" description="Disordered" evidence="1">
    <location>
        <begin position="168"/>
        <end position="212"/>
    </location>
</feature>
<accession>A0A2Z4UE84</accession>
<feature type="compositionally biased region" description="Basic and acidic residues" evidence="1">
    <location>
        <begin position="169"/>
        <end position="195"/>
    </location>
</feature>
<feature type="transmembrane region" description="Helical" evidence="2">
    <location>
        <begin position="218"/>
        <end position="236"/>
    </location>
</feature>
<evidence type="ECO:0000256" key="3">
    <source>
        <dbReference type="SAM" id="SignalP"/>
    </source>
</evidence>
<keyword evidence="5" id="KW-1185">Reference proteome</keyword>
<dbReference type="AlphaFoldDB" id="A0A2Z4UE84"/>
<evidence type="ECO:0000313" key="4">
    <source>
        <dbReference type="EMBL" id="AWY99104.1"/>
    </source>
</evidence>
<dbReference type="RefSeq" id="WP_111920549.1">
    <property type="nucleotide sequence ID" value="NZ_CP030280.1"/>
</dbReference>
<feature type="signal peptide" evidence="3">
    <location>
        <begin position="1"/>
        <end position="29"/>
    </location>
</feature>
<keyword evidence="2" id="KW-1133">Transmembrane helix</keyword>
<keyword evidence="3" id="KW-0732">Signal</keyword>
<protein>
    <recommendedName>
        <fullName evidence="6">Gram-positive cocci surface proteins LPxTG domain-containing protein</fullName>
    </recommendedName>
</protein>
<dbReference type="OrthoDB" id="1976558at2"/>
<evidence type="ECO:0000256" key="1">
    <source>
        <dbReference type="SAM" id="MobiDB-lite"/>
    </source>
</evidence>
<evidence type="ECO:0000256" key="2">
    <source>
        <dbReference type="SAM" id="Phobius"/>
    </source>
</evidence>
<feature type="chain" id="PRO_5016300367" description="Gram-positive cocci surface proteins LPxTG domain-containing protein" evidence="3">
    <location>
        <begin position="30"/>
        <end position="242"/>
    </location>
</feature>
<proteinExistence type="predicted"/>
<keyword evidence="2" id="KW-0472">Membrane</keyword>
<dbReference type="EMBL" id="CP030280">
    <property type="protein sequence ID" value="AWY99104.1"/>
    <property type="molecule type" value="Genomic_DNA"/>
</dbReference>
<name>A0A2Z4UE84_9FIRM</name>
<gene>
    <name evidence="4" type="ORF">DQQ01_14355</name>
</gene>
<dbReference type="Proteomes" id="UP000250003">
    <property type="component" value="Chromosome"/>
</dbReference>